<sequence>MAWRLITHACGHQERINVDGPYVIVEQRVRKVEQSLCAACIGNASRQDNRMDGFCTLWGSKAQCDRAEPIRRRALNQVDILAAHARFEDRDAFAELRKQVLRRDDAAWWIEHKTDAVNILAQDIEL</sequence>
<proteinExistence type="predicted"/>
<gene>
    <name evidence="1" type="ORF">CSQ86_04315</name>
</gene>
<dbReference type="EMBL" id="PEBJ01000002">
    <property type="protein sequence ID" value="PJM77133.1"/>
    <property type="molecule type" value="Genomic_DNA"/>
</dbReference>
<reference evidence="2" key="1">
    <citation type="submission" date="2017-10" db="EMBL/GenBank/DDBJ databases">
        <title>Draft genome sequences of strains TRE 1, TRE 9, TRE H and TRI 7, isolated from tamarins, belonging to four potential novel Bifidobacterium species.</title>
        <authorList>
            <person name="Mattarelli P."/>
            <person name="Modesto M."/>
            <person name="Puglisi E."/>
            <person name="Morelli L."/>
            <person name="Bonetti A."/>
            <person name="Spezio C."/>
            <person name="Sandri C."/>
        </authorList>
    </citation>
    <scope>NUCLEOTIDE SEQUENCE [LARGE SCALE GENOMIC DNA]</scope>
    <source>
        <strain evidence="2">TREH</strain>
    </source>
</reference>
<dbReference type="AlphaFoldDB" id="A0A2M9HJY9"/>
<dbReference type="RefSeq" id="WP_100493899.1">
    <property type="nucleotide sequence ID" value="NZ_JAFEJV010000022.1"/>
</dbReference>
<dbReference type="Proteomes" id="UP000229239">
    <property type="component" value="Unassembled WGS sequence"/>
</dbReference>
<protein>
    <submittedName>
        <fullName evidence="1">Uncharacterized protein</fullName>
    </submittedName>
</protein>
<evidence type="ECO:0000313" key="2">
    <source>
        <dbReference type="Proteomes" id="UP000229239"/>
    </source>
</evidence>
<dbReference type="OrthoDB" id="3232706at2"/>
<organism evidence="1 2">
    <name type="scientific">Bifidobacterium felsineum</name>
    <dbReference type="NCBI Taxonomy" id="2045440"/>
    <lineage>
        <taxon>Bacteria</taxon>
        <taxon>Bacillati</taxon>
        <taxon>Actinomycetota</taxon>
        <taxon>Actinomycetes</taxon>
        <taxon>Bifidobacteriales</taxon>
        <taxon>Bifidobacteriaceae</taxon>
        <taxon>Bifidobacterium</taxon>
    </lineage>
</organism>
<accession>A0A2M9HJY9</accession>
<comment type="caution">
    <text evidence="1">The sequence shown here is derived from an EMBL/GenBank/DDBJ whole genome shotgun (WGS) entry which is preliminary data.</text>
</comment>
<keyword evidence="2" id="KW-1185">Reference proteome</keyword>
<evidence type="ECO:0000313" key="1">
    <source>
        <dbReference type="EMBL" id="PJM77133.1"/>
    </source>
</evidence>
<name>A0A2M9HJY9_9BIFI</name>